<dbReference type="OrthoDB" id="335726at2"/>
<accession>G2J9X8</accession>
<keyword evidence="4" id="KW-1185">Reference proteome</keyword>
<dbReference type="PANTHER" id="PTHR44196:SF3">
    <property type="entry name" value="SHORT CHAIN DEHYDROGENASE FAMILY PROTEIN"/>
    <property type="match status" value="1"/>
</dbReference>
<dbReference type="NCBIfam" id="NF005489">
    <property type="entry name" value="PRK07102.1"/>
    <property type="match status" value="1"/>
</dbReference>
<keyword evidence="2" id="KW-0560">Oxidoreductase</keyword>
<evidence type="ECO:0000256" key="1">
    <source>
        <dbReference type="ARBA" id="ARBA00006484"/>
    </source>
</evidence>
<gene>
    <name evidence="3" type="ORF">CAGGBEG34_260023</name>
</gene>
<comment type="caution">
    <text evidence="3">The sequence shown here is derived from an EMBL/GenBank/DDBJ whole genome shotgun (WGS) entry which is preliminary data.</text>
</comment>
<evidence type="ECO:0000313" key="3">
    <source>
        <dbReference type="EMBL" id="CCD29575.1"/>
    </source>
</evidence>
<sequence length="246" mass="26363">MKKILIIGATSGIAAACARLWAAERAELFLVGRNAEKLQQTADDLTTRGAAAVHTHTLDLNQFDAHPAMLDAAFSQFGQIDIALIAHGTLPDQKACEHNVDLALQEFSNNGLSVIALLTALAPRMEAQRRGTVAVISSVAGDRGRPSNTLYGAAKAAVSAFCEGLRARLFKSGVHVLTIKPGFVATPMTQGLPLPKPLVASAEKVARVILRGIERRSNVIYAPRFWGGMMWGIKAIPNCVFKRLTL</sequence>
<dbReference type="InterPro" id="IPR020904">
    <property type="entry name" value="Sc_DH/Rdtase_CS"/>
</dbReference>
<dbReference type="PRINTS" id="PR00081">
    <property type="entry name" value="GDHRDH"/>
</dbReference>
<dbReference type="Gene3D" id="3.40.50.720">
    <property type="entry name" value="NAD(P)-binding Rossmann-like Domain"/>
    <property type="match status" value="1"/>
</dbReference>
<dbReference type="InterPro" id="IPR002347">
    <property type="entry name" value="SDR_fam"/>
</dbReference>
<dbReference type="RefSeq" id="WP_006682756.1">
    <property type="nucleotide sequence ID" value="NZ_CAFB01000043.1"/>
</dbReference>
<dbReference type="STRING" id="1070319.CAGGBEG34_260023"/>
<protein>
    <submittedName>
        <fullName evidence="3">Short-chain dehydrogenase/reductase</fullName>
    </submittedName>
</protein>
<dbReference type="InterPro" id="IPR036291">
    <property type="entry name" value="NAD(P)-bd_dom_sf"/>
</dbReference>
<dbReference type="SUPFAM" id="SSF51735">
    <property type="entry name" value="NAD(P)-binding Rossmann-fold domains"/>
    <property type="match status" value="1"/>
</dbReference>
<name>G2J9X8_9BURK</name>
<reference evidence="3 4" key="1">
    <citation type="submission" date="2011-08" db="EMBL/GenBank/DDBJ databases">
        <title>The genome of the obligate endobacterium of an arbuscular mycorrhizal fungus reveals an interphylum network of nutritional interactions.</title>
        <authorList>
            <person name="Ghignone S."/>
            <person name="Salvioli A."/>
            <person name="Anca I."/>
            <person name="Lumini E."/>
            <person name="Ortu G."/>
            <person name="Petiti L."/>
            <person name="Cruveiller S."/>
            <person name="Bianciotto V."/>
            <person name="Piffanelli P."/>
            <person name="Lanfranco L."/>
            <person name="Bonfante P."/>
        </authorList>
    </citation>
    <scope>NUCLEOTIDE SEQUENCE [LARGE SCALE GENOMIC DNA]</scope>
    <source>
        <strain evidence="3 4">BEG34</strain>
    </source>
</reference>
<evidence type="ECO:0000256" key="2">
    <source>
        <dbReference type="ARBA" id="ARBA00023002"/>
    </source>
</evidence>
<dbReference type="Proteomes" id="UP000054051">
    <property type="component" value="Unassembled WGS sequence"/>
</dbReference>
<proteinExistence type="inferred from homology"/>
<evidence type="ECO:0000313" key="4">
    <source>
        <dbReference type="Proteomes" id="UP000054051"/>
    </source>
</evidence>
<dbReference type="PANTHER" id="PTHR44196">
    <property type="entry name" value="DEHYDROGENASE/REDUCTASE SDR FAMILY MEMBER 7B"/>
    <property type="match status" value="1"/>
</dbReference>
<dbReference type="Pfam" id="PF00106">
    <property type="entry name" value="adh_short"/>
    <property type="match status" value="1"/>
</dbReference>
<dbReference type="AlphaFoldDB" id="G2J9X8"/>
<dbReference type="EMBL" id="CAFB01000043">
    <property type="protein sequence ID" value="CCD29575.1"/>
    <property type="molecule type" value="Genomic_DNA"/>
</dbReference>
<dbReference type="eggNOG" id="COG0300">
    <property type="taxonomic scope" value="Bacteria"/>
</dbReference>
<organism evidence="3 4">
    <name type="scientific">Candidatus Glomeribacter gigasporarum BEG34</name>
    <dbReference type="NCBI Taxonomy" id="1070319"/>
    <lineage>
        <taxon>Bacteria</taxon>
        <taxon>Pseudomonadati</taxon>
        <taxon>Pseudomonadota</taxon>
        <taxon>Betaproteobacteria</taxon>
        <taxon>Burkholderiales</taxon>
        <taxon>Burkholderiaceae</taxon>
        <taxon>Candidatus Glomeribacter</taxon>
    </lineage>
</organism>
<dbReference type="GO" id="GO:0016020">
    <property type="term" value="C:membrane"/>
    <property type="evidence" value="ECO:0007669"/>
    <property type="project" value="TreeGrafter"/>
</dbReference>
<dbReference type="PROSITE" id="PS00061">
    <property type="entry name" value="ADH_SHORT"/>
    <property type="match status" value="1"/>
</dbReference>
<dbReference type="GO" id="GO:0016491">
    <property type="term" value="F:oxidoreductase activity"/>
    <property type="evidence" value="ECO:0007669"/>
    <property type="project" value="UniProtKB-KW"/>
</dbReference>
<dbReference type="PROSITE" id="PS51257">
    <property type="entry name" value="PROKAR_LIPOPROTEIN"/>
    <property type="match status" value="1"/>
</dbReference>
<comment type="similarity">
    <text evidence="1">Belongs to the short-chain dehydrogenases/reductases (SDR) family.</text>
</comment>